<reference evidence="1 2" key="1">
    <citation type="submission" date="2017-01" db="EMBL/GenBank/DDBJ databases">
        <authorList>
            <person name="Mah S.A."/>
            <person name="Swanson W.J."/>
            <person name="Moy G.W."/>
            <person name="Vacquier V.D."/>
        </authorList>
    </citation>
    <scope>NUCLEOTIDE SEQUENCE [LARGE SCALE GENOMIC DNA]</scope>
    <source>
        <strain evidence="1 2">ASpG1</strain>
    </source>
</reference>
<protein>
    <submittedName>
        <fullName evidence="1">Uncharacterized protein</fullName>
    </submittedName>
</protein>
<keyword evidence="2" id="KW-1185">Reference proteome</keyword>
<organism evidence="1 2">
    <name type="scientific">Alkalispirochaeta americana</name>
    <dbReference type="NCBI Taxonomy" id="159291"/>
    <lineage>
        <taxon>Bacteria</taxon>
        <taxon>Pseudomonadati</taxon>
        <taxon>Spirochaetota</taxon>
        <taxon>Spirochaetia</taxon>
        <taxon>Spirochaetales</taxon>
        <taxon>Spirochaetaceae</taxon>
        <taxon>Alkalispirochaeta</taxon>
    </lineage>
</organism>
<accession>A0A1N6Q4J5</accession>
<name>A0A1N6Q4J5_9SPIO</name>
<dbReference type="AlphaFoldDB" id="A0A1N6Q4J5"/>
<evidence type="ECO:0000313" key="1">
    <source>
        <dbReference type="EMBL" id="SIQ11467.1"/>
    </source>
</evidence>
<sequence>MQNYPGGRKAYINATIGHGNIYRGKIDIRRYCSGNHQLSLIVYNIGTEPHI</sequence>
<evidence type="ECO:0000313" key="2">
    <source>
        <dbReference type="Proteomes" id="UP000186400"/>
    </source>
</evidence>
<proteinExistence type="predicted"/>
<gene>
    <name evidence="1" type="ORF">SAMN05920897_1044</name>
</gene>
<dbReference type="EMBL" id="FTMS01000004">
    <property type="protein sequence ID" value="SIQ11467.1"/>
    <property type="molecule type" value="Genomic_DNA"/>
</dbReference>
<dbReference type="Proteomes" id="UP000186400">
    <property type="component" value="Unassembled WGS sequence"/>
</dbReference>